<reference evidence="1" key="1">
    <citation type="submission" date="2020-02" db="EMBL/GenBank/DDBJ databases">
        <authorList>
            <person name="Meier V. D."/>
        </authorList>
    </citation>
    <scope>NUCLEOTIDE SEQUENCE</scope>
    <source>
        <strain evidence="1">AVDCRST_MAG94</strain>
    </source>
</reference>
<organism evidence="1">
    <name type="scientific">uncultured Leptolyngbya sp</name>
    <dbReference type="NCBI Taxonomy" id="332963"/>
    <lineage>
        <taxon>Bacteria</taxon>
        <taxon>Bacillati</taxon>
        <taxon>Cyanobacteriota</taxon>
        <taxon>Cyanophyceae</taxon>
        <taxon>Leptolyngbyales</taxon>
        <taxon>Leptolyngbyaceae</taxon>
        <taxon>Leptolyngbya group</taxon>
        <taxon>Leptolyngbya</taxon>
        <taxon>environmental samples</taxon>
    </lineage>
</organism>
<sequence>MKFVGDKFRNGILMTSLQFKEECCYQRLAFKPSMYDNLLI</sequence>
<gene>
    <name evidence="1" type="ORF">AVDCRST_MAG94-3689</name>
</gene>
<protein>
    <submittedName>
        <fullName evidence="1">Uncharacterized protein</fullName>
    </submittedName>
</protein>
<name>A0A6J4MPW6_9CYAN</name>
<evidence type="ECO:0000313" key="1">
    <source>
        <dbReference type="EMBL" id="CAA9365562.1"/>
    </source>
</evidence>
<proteinExistence type="predicted"/>
<dbReference type="EMBL" id="CADCTY010001281">
    <property type="protein sequence ID" value="CAA9365562.1"/>
    <property type="molecule type" value="Genomic_DNA"/>
</dbReference>
<accession>A0A6J4MPW6</accession>
<dbReference type="AlphaFoldDB" id="A0A6J4MPW6"/>